<proteinExistence type="predicted"/>
<keyword evidence="1" id="KW-0472">Membrane</keyword>
<protein>
    <recommendedName>
        <fullName evidence="4">DUF3098 domain-containing protein</fullName>
    </recommendedName>
</protein>
<evidence type="ECO:0008006" key="4">
    <source>
        <dbReference type="Google" id="ProtNLM"/>
    </source>
</evidence>
<evidence type="ECO:0000256" key="1">
    <source>
        <dbReference type="SAM" id="Phobius"/>
    </source>
</evidence>
<feature type="transmembrane region" description="Helical" evidence="1">
    <location>
        <begin position="36"/>
        <end position="59"/>
    </location>
</feature>
<evidence type="ECO:0000313" key="2">
    <source>
        <dbReference type="EMBL" id="GLQ73661.1"/>
    </source>
</evidence>
<dbReference type="EMBL" id="BSNX01000037">
    <property type="protein sequence ID" value="GLQ73661.1"/>
    <property type="molecule type" value="Genomic_DNA"/>
</dbReference>
<name>A0AAV5NSQ7_9VIBR</name>
<evidence type="ECO:0000313" key="3">
    <source>
        <dbReference type="Proteomes" id="UP001156690"/>
    </source>
</evidence>
<keyword evidence="1" id="KW-0812">Transmembrane</keyword>
<gene>
    <name evidence="2" type="ORF">GCM10007932_30210</name>
</gene>
<organism evidence="2 3">
    <name type="scientific">Vibrio penaeicida</name>
    <dbReference type="NCBI Taxonomy" id="104609"/>
    <lineage>
        <taxon>Bacteria</taxon>
        <taxon>Pseudomonadati</taxon>
        <taxon>Pseudomonadota</taxon>
        <taxon>Gammaproteobacteria</taxon>
        <taxon>Vibrionales</taxon>
        <taxon>Vibrionaceae</taxon>
        <taxon>Vibrio</taxon>
    </lineage>
</organism>
<keyword evidence="1" id="KW-1133">Transmembrane helix</keyword>
<sequence>MEKHSASQEVKLIIVAIVCALMLVFGHLILAKSFMGYVWVEVTAAAIPLLMVVICYVAVRTASKAEDSVGENS</sequence>
<comment type="caution">
    <text evidence="2">The sequence shown here is derived from an EMBL/GenBank/DDBJ whole genome shotgun (WGS) entry which is preliminary data.</text>
</comment>
<dbReference type="AlphaFoldDB" id="A0AAV5NSQ7"/>
<accession>A0AAV5NSQ7</accession>
<dbReference type="Proteomes" id="UP001156690">
    <property type="component" value="Unassembled WGS sequence"/>
</dbReference>
<dbReference type="RefSeq" id="WP_126608423.1">
    <property type="nucleotide sequence ID" value="NZ_AP025144.1"/>
</dbReference>
<feature type="transmembrane region" description="Helical" evidence="1">
    <location>
        <begin position="12"/>
        <end position="30"/>
    </location>
</feature>
<reference evidence="3" key="1">
    <citation type="journal article" date="2019" name="Int. J. Syst. Evol. Microbiol.">
        <title>The Global Catalogue of Microorganisms (GCM) 10K type strain sequencing project: providing services to taxonomists for standard genome sequencing and annotation.</title>
        <authorList>
            <consortium name="The Broad Institute Genomics Platform"/>
            <consortium name="The Broad Institute Genome Sequencing Center for Infectious Disease"/>
            <person name="Wu L."/>
            <person name="Ma J."/>
        </authorList>
    </citation>
    <scope>NUCLEOTIDE SEQUENCE [LARGE SCALE GENOMIC DNA]</scope>
    <source>
        <strain evidence="3">NBRC 15640</strain>
    </source>
</reference>
<keyword evidence="3" id="KW-1185">Reference proteome</keyword>